<evidence type="ECO:0000256" key="1">
    <source>
        <dbReference type="SAM" id="MobiDB-lite"/>
    </source>
</evidence>
<evidence type="ECO:0000313" key="4">
    <source>
        <dbReference type="Proteomes" id="UP001492380"/>
    </source>
</evidence>
<feature type="domain" description="AAA+ ATPase" evidence="2">
    <location>
        <begin position="480"/>
        <end position="607"/>
    </location>
</feature>
<dbReference type="Proteomes" id="UP001492380">
    <property type="component" value="Unassembled WGS sequence"/>
</dbReference>
<organism evidence="3 4">
    <name type="scientific">Phyllosticta capitalensis</name>
    <dbReference type="NCBI Taxonomy" id="121624"/>
    <lineage>
        <taxon>Eukaryota</taxon>
        <taxon>Fungi</taxon>
        <taxon>Dikarya</taxon>
        <taxon>Ascomycota</taxon>
        <taxon>Pezizomycotina</taxon>
        <taxon>Dothideomycetes</taxon>
        <taxon>Dothideomycetes incertae sedis</taxon>
        <taxon>Botryosphaeriales</taxon>
        <taxon>Phyllostictaceae</taxon>
        <taxon>Phyllosticta</taxon>
    </lineage>
</organism>
<reference evidence="3 4" key="1">
    <citation type="submission" date="2024-04" db="EMBL/GenBank/DDBJ databases">
        <title>Phyllosticta paracitricarpa is synonymous to the EU quarantine fungus P. citricarpa based on phylogenomic analyses.</title>
        <authorList>
            <consortium name="Lawrence Berkeley National Laboratory"/>
            <person name="Van Ingen-Buijs V.A."/>
            <person name="Van Westerhoven A.C."/>
            <person name="Haridas S."/>
            <person name="Skiadas P."/>
            <person name="Martin F."/>
            <person name="Groenewald J.Z."/>
            <person name="Crous P.W."/>
            <person name="Seidl M.F."/>
        </authorList>
    </citation>
    <scope>NUCLEOTIDE SEQUENCE [LARGE SCALE GENOMIC DNA]</scope>
    <source>
        <strain evidence="3 4">CBS 123374</strain>
    </source>
</reference>
<dbReference type="InterPro" id="IPR054289">
    <property type="entry name" value="DUF7025"/>
</dbReference>
<dbReference type="EMBL" id="JBBWRZ010000014">
    <property type="protein sequence ID" value="KAK8223247.1"/>
    <property type="molecule type" value="Genomic_DNA"/>
</dbReference>
<accession>A0ABR1Y9B1</accession>
<dbReference type="InterPro" id="IPR027417">
    <property type="entry name" value="P-loop_NTPase"/>
</dbReference>
<dbReference type="PANTHER" id="PTHR46411">
    <property type="entry name" value="FAMILY ATPASE, PUTATIVE-RELATED"/>
    <property type="match status" value="1"/>
</dbReference>
<protein>
    <submittedName>
        <fullName evidence="3">P-loop containing nucleoside triphosphate hydrolase protein</fullName>
    </submittedName>
</protein>
<dbReference type="Pfam" id="PF00004">
    <property type="entry name" value="AAA"/>
    <property type="match status" value="1"/>
</dbReference>
<gene>
    <name evidence="3" type="ORF">HDK90DRAFT_115453</name>
</gene>
<feature type="compositionally biased region" description="Acidic residues" evidence="1">
    <location>
        <begin position="333"/>
        <end position="356"/>
    </location>
</feature>
<name>A0ABR1Y9B1_9PEZI</name>
<dbReference type="InterPro" id="IPR003959">
    <property type="entry name" value="ATPase_AAA_core"/>
</dbReference>
<dbReference type="InterPro" id="IPR003593">
    <property type="entry name" value="AAA+_ATPase"/>
</dbReference>
<dbReference type="SMART" id="SM00382">
    <property type="entry name" value="AAA"/>
    <property type="match status" value="1"/>
</dbReference>
<dbReference type="CDD" id="cd19481">
    <property type="entry name" value="RecA-like_protease"/>
    <property type="match status" value="1"/>
</dbReference>
<dbReference type="Pfam" id="PF22942">
    <property type="entry name" value="DUF7025"/>
    <property type="match status" value="1"/>
</dbReference>
<dbReference type="GO" id="GO:0016787">
    <property type="term" value="F:hydrolase activity"/>
    <property type="evidence" value="ECO:0007669"/>
    <property type="project" value="UniProtKB-KW"/>
</dbReference>
<dbReference type="Gene3D" id="3.40.50.300">
    <property type="entry name" value="P-loop containing nucleotide triphosphate hydrolases"/>
    <property type="match status" value="1"/>
</dbReference>
<keyword evidence="3" id="KW-0378">Hydrolase</keyword>
<sequence>MDLAKQTPIAVSKSNGNTKLEPPRAGMTPNTKHLYRNGYYDDWFEHLPETRTCESAKFAIVVRRQKKSGDTDELEFELHSITVQSPLIKAQLGPVFAGYKGINTNVEKLDFKAPFHEFFYRWKEFLKAEPPKSDPIGRKHYKLLFDVISLEIVPHLEQIDDLLQNNVISYNYLWTLFEPGTEAYSRDSDGQGRLYLLESGDYVEYNGTFEMSCRFIDTTGESFGYRTTSLNIDKFQGLKPICELNVLPSSLKSGMTEIRARLTERGRKFEKLQGCHFKSYTGKYQLARVPLGGSRLQYISEGRMVIDCSSFERYYGRRYAALNPLGEASGSDSLDDEDDWEDEGGSHEEEDADEDPAALDIQTLQIEARQGRQKIPAGDKKAEATTSLAEKHYALCSPHAKGFCLKAKEWGQSCKCLSECACSYCPASFDVDNIEDIAWNTGAFDKLVLPNDYKRVIWAFVDAQLSRKDDFDDVIKGKGKGIIMLLSGAPGTGKTLTAESVSEAMKKPLYSMSAGELGTTADEVERNLGRVLERSTKWGAVLLVDECDVFLEKRSPADLARNKLVAVFLRLLEYYQGVMFLTTNRVEQFDPAFESRIHLTVNYPNLDASSRRLIWRAFVMPDGTKSQSVLTEGDLDELAQHDLNGRQIKNVVKTARLLAASDARRLSMRHLLTVLRVRQGKAVSLGGVVFGAG</sequence>
<comment type="caution">
    <text evidence="3">The sequence shown here is derived from an EMBL/GenBank/DDBJ whole genome shotgun (WGS) entry which is preliminary data.</text>
</comment>
<evidence type="ECO:0000313" key="3">
    <source>
        <dbReference type="EMBL" id="KAK8223247.1"/>
    </source>
</evidence>
<feature type="region of interest" description="Disordered" evidence="1">
    <location>
        <begin position="1"/>
        <end position="28"/>
    </location>
</feature>
<keyword evidence="4" id="KW-1185">Reference proteome</keyword>
<dbReference type="SUPFAM" id="SSF52540">
    <property type="entry name" value="P-loop containing nucleoside triphosphate hydrolases"/>
    <property type="match status" value="1"/>
</dbReference>
<feature type="region of interest" description="Disordered" evidence="1">
    <location>
        <begin position="326"/>
        <end position="356"/>
    </location>
</feature>
<proteinExistence type="predicted"/>
<evidence type="ECO:0000259" key="2">
    <source>
        <dbReference type="SMART" id="SM00382"/>
    </source>
</evidence>
<dbReference type="PANTHER" id="PTHR46411:SF3">
    <property type="entry name" value="AAA+ ATPASE DOMAIN-CONTAINING PROTEIN"/>
    <property type="match status" value="1"/>
</dbReference>